<dbReference type="AlphaFoldDB" id="K4KEU5"/>
<proteinExistence type="inferred from homology"/>
<protein>
    <submittedName>
        <fullName evidence="3">Protein fixR</fullName>
    </submittedName>
</protein>
<dbReference type="eggNOG" id="COG1028">
    <property type="taxonomic scope" value="Bacteria"/>
</dbReference>
<dbReference type="STRING" id="1117647.M5M_01805"/>
<sequence length="240" mass="25573">MSTKILVITGGSKGIGRAAVEQFQRKGYQVLNISRSPCDLAEVKNLALDMSDAGWDTRASALIHDALSPWMPEGRARIALVHNAARLDKDSVENVTAQAFADVMQINVIAPSQLNQILLPVMAKGSAIVYIGSTLSEKAVAGSCTYVTSKHALVGLMRATCQDLAGRGIHTNCICPGFTNTEMLRAHVGNDQSILDAIASGVTYGRLIEPKEMGKFIYSAATQPVLNGAVLHANLGQVER</sequence>
<keyword evidence="4" id="KW-1185">Reference proteome</keyword>
<dbReference type="OrthoDB" id="9804774at2"/>
<dbReference type="EMBL" id="CP003746">
    <property type="protein sequence ID" value="AFU97584.1"/>
    <property type="molecule type" value="Genomic_DNA"/>
</dbReference>
<dbReference type="PROSITE" id="PS00061">
    <property type="entry name" value="ADH_SHORT"/>
    <property type="match status" value="1"/>
</dbReference>
<dbReference type="PRINTS" id="PR00081">
    <property type="entry name" value="GDHRDH"/>
</dbReference>
<dbReference type="PANTHER" id="PTHR43639">
    <property type="entry name" value="OXIDOREDUCTASE, SHORT-CHAIN DEHYDROGENASE/REDUCTASE FAMILY (AFU_ORTHOLOGUE AFUA_5G02870)"/>
    <property type="match status" value="1"/>
</dbReference>
<name>K4KEU5_SIMAS</name>
<dbReference type="KEGG" id="saga:M5M_01805"/>
<dbReference type="GO" id="GO:0016491">
    <property type="term" value="F:oxidoreductase activity"/>
    <property type="evidence" value="ECO:0007669"/>
    <property type="project" value="UniProtKB-KW"/>
</dbReference>
<dbReference type="Proteomes" id="UP000000466">
    <property type="component" value="Chromosome"/>
</dbReference>
<comment type="similarity">
    <text evidence="1">Belongs to the short-chain dehydrogenases/reductases (SDR) family.</text>
</comment>
<dbReference type="InterPro" id="IPR002347">
    <property type="entry name" value="SDR_fam"/>
</dbReference>
<dbReference type="Pfam" id="PF00106">
    <property type="entry name" value="adh_short"/>
    <property type="match status" value="1"/>
</dbReference>
<evidence type="ECO:0000313" key="3">
    <source>
        <dbReference type="EMBL" id="AFU97584.1"/>
    </source>
</evidence>
<accession>K4KEU5</accession>
<reference evidence="3 4" key="1">
    <citation type="journal article" date="2013" name="Genome Announc.">
        <title>Complete genome sequence of Simiduia agarivorans SA1(T), a marine bacterium able to degrade a variety of polysaccharides.</title>
        <authorList>
            <person name="Lin S.Y."/>
            <person name="Shieh W.Y."/>
            <person name="Chen J.S."/>
            <person name="Tang S.L."/>
        </authorList>
    </citation>
    <scope>NUCLEOTIDE SEQUENCE [LARGE SCALE GENOMIC DNA]</scope>
    <source>
        <strain evidence="4">DSM 21679 / JCM 13881 / BCRC 17597 / SA1</strain>
    </source>
</reference>
<dbReference type="RefSeq" id="WP_015045757.1">
    <property type="nucleotide sequence ID" value="NC_018868.3"/>
</dbReference>
<gene>
    <name evidence="3" type="ordered locus">M5M_01805</name>
</gene>
<evidence type="ECO:0000256" key="2">
    <source>
        <dbReference type="ARBA" id="ARBA00023002"/>
    </source>
</evidence>
<dbReference type="SUPFAM" id="SSF51735">
    <property type="entry name" value="NAD(P)-binding Rossmann-fold domains"/>
    <property type="match status" value="1"/>
</dbReference>
<evidence type="ECO:0000313" key="4">
    <source>
        <dbReference type="Proteomes" id="UP000000466"/>
    </source>
</evidence>
<dbReference type="PANTHER" id="PTHR43639:SF1">
    <property type="entry name" value="SHORT-CHAIN DEHYDROGENASE_REDUCTASE FAMILY PROTEIN"/>
    <property type="match status" value="1"/>
</dbReference>
<keyword evidence="2" id="KW-0560">Oxidoreductase</keyword>
<dbReference type="CDD" id="cd05233">
    <property type="entry name" value="SDR_c"/>
    <property type="match status" value="1"/>
</dbReference>
<evidence type="ECO:0000256" key="1">
    <source>
        <dbReference type="ARBA" id="ARBA00006484"/>
    </source>
</evidence>
<dbReference type="Gene3D" id="3.40.50.720">
    <property type="entry name" value="NAD(P)-binding Rossmann-like Domain"/>
    <property type="match status" value="1"/>
</dbReference>
<dbReference type="InterPro" id="IPR020904">
    <property type="entry name" value="Sc_DH/Rdtase_CS"/>
</dbReference>
<organism evidence="3 4">
    <name type="scientific">Simiduia agarivorans (strain DSM 21679 / JCM 13881 / BCRC 17597 / SA1)</name>
    <dbReference type="NCBI Taxonomy" id="1117647"/>
    <lineage>
        <taxon>Bacteria</taxon>
        <taxon>Pseudomonadati</taxon>
        <taxon>Pseudomonadota</taxon>
        <taxon>Gammaproteobacteria</taxon>
        <taxon>Cellvibrionales</taxon>
        <taxon>Cellvibrionaceae</taxon>
        <taxon>Simiduia</taxon>
    </lineage>
</organism>
<dbReference type="InterPro" id="IPR036291">
    <property type="entry name" value="NAD(P)-bd_dom_sf"/>
</dbReference>
<dbReference type="HOGENOM" id="CLU_010194_1_2_6"/>